<dbReference type="EMBL" id="MF612068">
    <property type="protein sequence ID" value="AWX65989.1"/>
    <property type="molecule type" value="Genomic_DNA"/>
</dbReference>
<name>A0A344AUZ2_9SCAR</name>
<dbReference type="CTD" id="4509"/>
<keyword evidence="1" id="KW-0812">Transmembrane</keyword>
<evidence type="ECO:0000313" key="2">
    <source>
        <dbReference type="EMBL" id="AWX65989.1"/>
    </source>
</evidence>
<dbReference type="EMBL" id="MF612069">
    <property type="protein sequence ID" value="QDH52450.1"/>
    <property type="molecule type" value="Genomic_DNA"/>
</dbReference>
<organism evidence="2">
    <name type="scientific">Macrodorcas seguyi</name>
    <dbReference type="NCBI Taxonomy" id="618109"/>
    <lineage>
        <taxon>Eukaryota</taxon>
        <taxon>Metazoa</taxon>
        <taxon>Ecdysozoa</taxon>
        <taxon>Arthropoda</taxon>
        <taxon>Hexapoda</taxon>
        <taxon>Insecta</taxon>
        <taxon>Pterygota</taxon>
        <taxon>Neoptera</taxon>
        <taxon>Endopterygota</taxon>
        <taxon>Coleoptera</taxon>
        <taxon>Polyphaga</taxon>
        <taxon>Scarabaeiformia</taxon>
        <taxon>Lucanidae</taxon>
        <taxon>Lucaninae</taxon>
        <taxon>Macrodorcas</taxon>
    </lineage>
</organism>
<dbReference type="GeneID" id="37543506"/>
<reference evidence="2" key="2">
    <citation type="journal article" date="2018" name="Genes Genomics">
        <title>Two new complete mitochondrial genomes of Dorcus stag beetles (Coleoptera, Lucanidae).</title>
        <authorList>
            <person name="Chen Y.J."/>
            <person name="Liu J."/>
            <person name="Cao Y.Y."/>
            <person name="Zhou S."/>
            <person name="Wan X."/>
        </authorList>
    </citation>
    <scope>NUCLEOTIDE SEQUENCE</scope>
</reference>
<evidence type="ECO:0000256" key="1">
    <source>
        <dbReference type="SAM" id="Phobius"/>
    </source>
</evidence>
<sequence length="51" mass="6086">MPQMSPMNWLPLMLIFSAILIFIGIINYSILKQSPKNFLIQKIDSFKTWKW</sequence>
<reference evidence="3" key="1">
    <citation type="submission" date="2017-08" db="EMBL/GenBank/DDBJ databases">
        <authorList>
            <person name="Chen Y."/>
        </authorList>
    </citation>
    <scope>NUCLEOTIDE SEQUENCE</scope>
</reference>
<keyword evidence="1" id="KW-1133">Transmembrane helix</keyword>
<protein>
    <submittedName>
        <fullName evidence="2">ATP synthase F0 subunit 8</fullName>
    </submittedName>
</protein>
<keyword evidence="1" id="KW-0472">Membrane</keyword>
<geneLocation type="mitochondrion" evidence="2"/>
<dbReference type="AlphaFoldDB" id="A0A344AUZ2"/>
<dbReference type="RefSeq" id="YP_009504399.1">
    <property type="nucleotide sequence ID" value="NC_038212.1"/>
</dbReference>
<accession>A0A344AUZ2</accession>
<evidence type="ECO:0000313" key="3">
    <source>
        <dbReference type="EMBL" id="QDH52450.1"/>
    </source>
</evidence>
<proteinExistence type="predicted"/>
<feature type="transmembrane region" description="Helical" evidence="1">
    <location>
        <begin position="12"/>
        <end position="31"/>
    </location>
</feature>
<gene>
    <name evidence="2" type="primary">ATP8</name>
</gene>
<keyword evidence="2" id="KW-0496">Mitochondrion</keyword>